<keyword evidence="13" id="KW-1185">Reference proteome</keyword>
<dbReference type="FunFam" id="1.10.10.10:FF:000010">
    <property type="entry name" value="Forkhead box P2 isoform B"/>
    <property type="match status" value="1"/>
</dbReference>
<evidence type="ECO:0000256" key="11">
    <source>
        <dbReference type="SAM" id="MobiDB-lite"/>
    </source>
</evidence>
<feature type="compositionally biased region" description="Polar residues" evidence="11">
    <location>
        <begin position="688"/>
        <end position="700"/>
    </location>
</feature>
<keyword evidence="3" id="KW-0479">Metal-binding</keyword>
<dbReference type="InterPro" id="IPR050998">
    <property type="entry name" value="FOXP"/>
</dbReference>
<evidence type="ECO:0000313" key="13">
    <source>
        <dbReference type="Proteomes" id="UP000675881"/>
    </source>
</evidence>
<dbReference type="SUPFAM" id="SSF46785">
    <property type="entry name" value="Winged helix' DNA-binding domain"/>
    <property type="match status" value="1"/>
</dbReference>
<feature type="compositionally biased region" description="Polar residues" evidence="11">
    <location>
        <begin position="351"/>
        <end position="361"/>
    </location>
</feature>
<proteinExistence type="predicted"/>
<dbReference type="PRINTS" id="PR00053">
    <property type="entry name" value="FORKHEAD"/>
</dbReference>
<evidence type="ECO:0000256" key="5">
    <source>
        <dbReference type="ARBA" id="ARBA00022833"/>
    </source>
</evidence>
<dbReference type="AlphaFoldDB" id="A0A7R8CKM2"/>
<name>A0A7R8CKM2_LEPSM</name>
<feature type="compositionally biased region" description="Basic and acidic residues" evidence="11">
    <location>
        <begin position="654"/>
        <end position="687"/>
    </location>
</feature>
<dbReference type="GO" id="GO:0000981">
    <property type="term" value="F:DNA-binding transcription factor activity, RNA polymerase II-specific"/>
    <property type="evidence" value="ECO:0007669"/>
    <property type="project" value="TreeGrafter"/>
</dbReference>
<accession>A0A7R8CKM2</accession>
<feature type="compositionally biased region" description="Polar residues" evidence="11">
    <location>
        <begin position="8"/>
        <end position="26"/>
    </location>
</feature>
<dbReference type="GO" id="GO:0008270">
    <property type="term" value="F:zinc ion binding"/>
    <property type="evidence" value="ECO:0007669"/>
    <property type="project" value="UniProtKB-KW"/>
</dbReference>
<gene>
    <name evidence="12" type="ORF">LSAA_3882</name>
</gene>
<feature type="region of interest" description="Disordered" evidence="11">
    <location>
        <begin position="1"/>
        <end position="34"/>
    </location>
</feature>
<dbReference type="Pfam" id="PF00250">
    <property type="entry name" value="Forkhead"/>
    <property type="match status" value="1"/>
</dbReference>
<keyword evidence="2" id="KW-0678">Repressor</keyword>
<reference evidence="12" key="1">
    <citation type="submission" date="2021-02" db="EMBL/GenBank/DDBJ databases">
        <authorList>
            <person name="Bekaert M."/>
        </authorList>
    </citation>
    <scope>NUCLEOTIDE SEQUENCE</scope>
    <source>
        <strain evidence="12">IoA-00</strain>
    </source>
</reference>
<evidence type="ECO:0000256" key="8">
    <source>
        <dbReference type="ARBA" id="ARBA00023163"/>
    </source>
</evidence>
<keyword evidence="7 10" id="KW-0238">DNA-binding</keyword>
<evidence type="ECO:0000256" key="1">
    <source>
        <dbReference type="ARBA" id="ARBA00004123"/>
    </source>
</evidence>
<dbReference type="SMART" id="SM00339">
    <property type="entry name" value="FH"/>
    <property type="match status" value="1"/>
</dbReference>
<feature type="region of interest" description="Disordered" evidence="11">
    <location>
        <begin position="104"/>
        <end position="218"/>
    </location>
</feature>
<feature type="compositionally biased region" description="Low complexity" evidence="11">
    <location>
        <begin position="208"/>
        <end position="218"/>
    </location>
</feature>
<feature type="region of interest" description="Disordered" evidence="11">
    <location>
        <begin position="537"/>
        <end position="568"/>
    </location>
</feature>
<feature type="compositionally biased region" description="Basic and acidic residues" evidence="11">
    <location>
        <begin position="418"/>
        <end position="439"/>
    </location>
</feature>
<evidence type="ECO:0000256" key="4">
    <source>
        <dbReference type="ARBA" id="ARBA00022771"/>
    </source>
</evidence>
<feature type="DNA-binding region" description="Fork-head" evidence="10">
    <location>
        <begin position="463"/>
        <end position="537"/>
    </location>
</feature>
<sequence length="706" mass="77852">MLDFPSATLLQNPMQIRGSEPSTNFPPSSPAMNGGVTLPAQALQNLQRLLQSQIAAANPLQLQQALQRQHLERQQAQMDQGRKQLQGMLQSLQEQYQMNLLQQQSPLGGKGNPAIQQQLQKQQQQIMAQMQMTQQALILGGGNPDTPPKEESSPRGSIDRERHLSENLGSIGSEGSLKENRPDNNNEENNLSNKSVRSRHPSRSDSVSPPASLLTSPPSATLDHLYNRGHCHWPGCETPCGDIPSFNRHLSEIHHLDDKAVAQTRVQLQIVNQLELQLKKEKDKLRAMMLHLNLEHHNGELREISPSASDIVTISTPKSSKPTTHDNNCSRISSPDLLKTVNRSSIHHGQQLHPFQSGSEHSSLLSPTTSSSSSPLSALTAAVRSPMLIGTSSNAPSASTTLTSVSSGGGGLIRPKPPHSEKNHSLPPGFDERRGRGDRGNPNLDPAMDIQQNREFYKHNDVRPPYTYAALIRYAVQEAPDQQLTLHEIYNWFTTTFAYFRRNAASWKNAVRHNLSLHKCFMRVENVKGAVWTVDDEEYHRRRPPRGSQPPPHVPSVSGSPTLTPQAPSLIDQSLSSMLAAHGPSFFNQAFLQQAGQRAAAAAAAAVAAAQQHSMDENHLQHHHSSFDNRSTSTPGSLDFSRVKNEMEEDEGVDAERPMDEDVLNGKKDYSSPDREDVEEGRTKSSRGESLTEGSISSSPCKEELF</sequence>
<dbReference type="OrthoDB" id="5830876at2759"/>
<dbReference type="InterPro" id="IPR047412">
    <property type="entry name" value="FH_FOXP1_P2"/>
</dbReference>
<keyword evidence="4" id="KW-0863">Zinc-finger</keyword>
<dbReference type="Gene3D" id="1.20.5.340">
    <property type="match status" value="1"/>
</dbReference>
<keyword evidence="5" id="KW-0862">Zinc</keyword>
<dbReference type="Proteomes" id="UP000675881">
    <property type="component" value="Chromosome 13"/>
</dbReference>
<dbReference type="Pfam" id="PF16159">
    <property type="entry name" value="FOXP-CC"/>
    <property type="match status" value="1"/>
</dbReference>
<comment type="subcellular location">
    <subcellularLocation>
        <location evidence="1 10">Nucleus</location>
    </subcellularLocation>
</comment>
<keyword evidence="9 10" id="KW-0539">Nucleus</keyword>
<evidence type="ECO:0000256" key="10">
    <source>
        <dbReference type="PROSITE-ProRule" id="PRU00089"/>
    </source>
</evidence>
<feature type="compositionally biased region" description="Low complexity" evidence="11">
    <location>
        <begin position="114"/>
        <end position="138"/>
    </location>
</feature>
<evidence type="ECO:0000256" key="7">
    <source>
        <dbReference type="ARBA" id="ARBA00023125"/>
    </source>
</evidence>
<feature type="region of interest" description="Disordered" evidence="11">
    <location>
        <begin position="351"/>
        <end position="378"/>
    </location>
</feature>
<protein>
    <submittedName>
        <fullName evidence="12">FOXP2_4</fullName>
    </submittedName>
</protein>
<organism evidence="12 13">
    <name type="scientific">Lepeophtheirus salmonis</name>
    <name type="common">Salmon louse</name>
    <name type="synonym">Caligus salmonis</name>
    <dbReference type="NCBI Taxonomy" id="72036"/>
    <lineage>
        <taxon>Eukaryota</taxon>
        <taxon>Metazoa</taxon>
        <taxon>Ecdysozoa</taxon>
        <taxon>Arthropoda</taxon>
        <taxon>Crustacea</taxon>
        <taxon>Multicrustacea</taxon>
        <taxon>Hexanauplia</taxon>
        <taxon>Copepoda</taxon>
        <taxon>Siphonostomatoida</taxon>
        <taxon>Caligidae</taxon>
        <taxon>Lepeophtheirus</taxon>
    </lineage>
</organism>
<keyword evidence="8" id="KW-0804">Transcription</keyword>
<dbReference type="PANTHER" id="PTHR45796">
    <property type="entry name" value="FORKHEAD BOX P, ISOFORM C"/>
    <property type="match status" value="1"/>
</dbReference>
<dbReference type="CDD" id="cd20065">
    <property type="entry name" value="FH_FOXP2"/>
    <property type="match status" value="1"/>
</dbReference>
<dbReference type="GO" id="GO:0005634">
    <property type="term" value="C:nucleus"/>
    <property type="evidence" value="ECO:0007669"/>
    <property type="project" value="UniProtKB-SubCell"/>
</dbReference>
<evidence type="ECO:0000256" key="2">
    <source>
        <dbReference type="ARBA" id="ARBA00022491"/>
    </source>
</evidence>
<keyword evidence="6" id="KW-0805">Transcription regulation</keyword>
<dbReference type="PROSITE" id="PS00658">
    <property type="entry name" value="FORK_HEAD_2"/>
    <property type="match status" value="1"/>
</dbReference>
<evidence type="ECO:0000256" key="6">
    <source>
        <dbReference type="ARBA" id="ARBA00023015"/>
    </source>
</evidence>
<dbReference type="InterPro" id="IPR036390">
    <property type="entry name" value="WH_DNA-bd_sf"/>
</dbReference>
<feature type="compositionally biased region" description="Basic and acidic residues" evidence="11">
    <location>
        <begin position="147"/>
        <end position="165"/>
    </location>
</feature>
<dbReference type="EMBL" id="HG994592">
    <property type="protein sequence ID" value="CAF2821872.1"/>
    <property type="molecule type" value="Genomic_DNA"/>
</dbReference>
<dbReference type="PROSITE" id="PS50039">
    <property type="entry name" value="FORK_HEAD_3"/>
    <property type="match status" value="1"/>
</dbReference>
<feature type="region of interest" description="Disordered" evidence="11">
    <location>
        <begin position="613"/>
        <end position="706"/>
    </location>
</feature>
<dbReference type="Gene3D" id="1.10.10.10">
    <property type="entry name" value="Winged helix-like DNA-binding domain superfamily/Winged helix DNA-binding domain"/>
    <property type="match status" value="1"/>
</dbReference>
<feature type="region of interest" description="Disordered" evidence="11">
    <location>
        <begin position="305"/>
        <end position="334"/>
    </location>
</feature>
<evidence type="ECO:0000256" key="3">
    <source>
        <dbReference type="ARBA" id="ARBA00022723"/>
    </source>
</evidence>
<dbReference type="InterPro" id="IPR001766">
    <property type="entry name" value="Fork_head_dom"/>
</dbReference>
<feature type="region of interest" description="Disordered" evidence="11">
    <location>
        <begin position="390"/>
        <end position="446"/>
    </location>
</feature>
<dbReference type="GO" id="GO:0000978">
    <property type="term" value="F:RNA polymerase II cis-regulatory region sequence-specific DNA binding"/>
    <property type="evidence" value="ECO:0007669"/>
    <property type="project" value="TreeGrafter"/>
</dbReference>
<dbReference type="InterPro" id="IPR030456">
    <property type="entry name" value="TF_fork_head_CS_2"/>
</dbReference>
<evidence type="ECO:0000313" key="12">
    <source>
        <dbReference type="EMBL" id="CAF2821872.1"/>
    </source>
</evidence>
<evidence type="ECO:0000256" key="9">
    <source>
        <dbReference type="ARBA" id="ARBA00023242"/>
    </source>
</evidence>
<dbReference type="InterPro" id="IPR036388">
    <property type="entry name" value="WH-like_DNA-bd_sf"/>
</dbReference>
<dbReference type="InterPro" id="IPR032354">
    <property type="entry name" value="FOXP-CC"/>
</dbReference>
<feature type="compositionally biased region" description="Low complexity" evidence="11">
    <location>
        <begin position="362"/>
        <end position="378"/>
    </location>
</feature>
<dbReference type="PANTHER" id="PTHR45796:SF4">
    <property type="entry name" value="FORKHEAD BOX P, ISOFORM C"/>
    <property type="match status" value="1"/>
</dbReference>